<reference evidence="3" key="1">
    <citation type="submission" date="2014-03" db="EMBL/GenBank/DDBJ databases">
        <authorList>
            <person name="Aksoy S."/>
            <person name="Warren W."/>
            <person name="Wilson R.K."/>
        </authorList>
    </citation>
    <scope>NUCLEOTIDE SEQUENCE [LARGE SCALE GENOMIC DNA]</scope>
    <source>
        <strain evidence="3">IAEA</strain>
    </source>
</reference>
<evidence type="ECO:0000313" key="3">
    <source>
        <dbReference type="Proteomes" id="UP000092445"/>
    </source>
</evidence>
<organism evidence="2 3">
    <name type="scientific">Glossina pallidipes</name>
    <name type="common">Tsetse fly</name>
    <dbReference type="NCBI Taxonomy" id="7398"/>
    <lineage>
        <taxon>Eukaryota</taxon>
        <taxon>Metazoa</taxon>
        <taxon>Ecdysozoa</taxon>
        <taxon>Arthropoda</taxon>
        <taxon>Hexapoda</taxon>
        <taxon>Insecta</taxon>
        <taxon>Pterygota</taxon>
        <taxon>Neoptera</taxon>
        <taxon>Endopterygota</taxon>
        <taxon>Diptera</taxon>
        <taxon>Brachycera</taxon>
        <taxon>Muscomorpha</taxon>
        <taxon>Hippoboscoidea</taxon>
        <taxon>Glossinidae</taxon>
        <taxon>Glossina</taxon>
    </lineage>
</organism>
<sequence>MFIRSCFHDAHARRVYTTATLPSTSHQHRIELDFLEKIDHNGWLNNSYFPNKDGGKPAWLHLDDLPAQEKMVCRLISAVCTTMIIISIECYMYSYAAVKHAMFVIMRVAIQVAIAFKNVLYAAEPPVETRKPLFSHAMTLFSGDFSLLYSFKMNDRENCLNG</sequence>
<name>A0A1A9ZP77_GLOPL</name>
<dbReference type="Proteomes" id="UP000092445">
    <property type="component" value="Unassembled WGS sequence"/>
</dbReference>
<reference evidence="2" key="2">
    <citation type="submission" date="2020-05" db="UniProtKB">
        <authorList>
            <consortium name="EnsemblMetazoa"/>
        </authorList>
    </citation>
    <scope>IDENTIFICATION</scope>
    <source>
        <strain evidence="2">IAEA</strain>
    </source>
</reference>
<dbReference type="AlphaFoldDB" id="A0A1A9ZP77"/>
<evidence type="ECO:0000256" key="1">
    <source>
        <dbReference type="SAM" id="Phobius"/>
    </source>
</evidence>
<keyword evidence="1" id="KW-1133">Transmembrane helix</keyword>
<keyword evidence="1" id="KW-0812">Transmembrane</keyword>
<evidence type="ECO:0000313" key="2">
    <source>
        <dbReference type="EnsemblMetazoa" id="GPAI020742-PA"/>
    </source>
</evidence>
<keyword evidence="3" id="KW-1185">Reference proteome</keyword>
<protein>
    <submittedName>
        <fullName evidence="2">Uncharacterized protein</fullName>
    </submittedName>
</protein>
<dbReference type="VEuPathDB" id="VectorBase:GPAI020742"/>
<proteinExistence type="predicted"/>
<accession>A0A1A9ZP77</accession>
<keyword evidence="1" id="KW-0472">Membrane</keyword>
<dbReference type="EnsemblMetazoa" id="GPAI020742-RA">
    <property type="protein sequence ID" value="GPAI020742-PA"/>
    <property type="gene ID" value="GPAI020742"/>
</dbReference>
<dbReference type="STRING" id="7398.A0A1A9ZP77"/>
<feature type="transmembrane region" description="Helical" evidence="1">
    <location>
        <begin position="75"/>
        <end position="94"/>
    </location>
</feature>